<feature type="transmembrane region" description="Helical" evidence="1">
    <location>
        <begin position="34"/>
        <end position="52"/>
    </location>
</feature>
<comment type="caution">
    <text evidence="2">The sequence shown here is derived from an EMBL/GenBank/DDBJ whole genome shotgun (WGS) entry which is preliminary data.</text>
</comment>
<accession>A0A6L5WZI0</accession>
<gene>
    <name evidence="2" type="ORF">FYJ35_00015</name>
</gene>
<organism evidence="2 3">
    <name type="scientific">Porcincola intestinalis</name>
    <dbReference type="NCBI Taxonomy" id="2606632"/>
    <lineage>
        <taxon>Bacteria</taxon>
        <taxon>Bacillati</taxon>
        <taxon>Bacillota</taxon>
        <taxon>Clostridia</taxon>
        <taxon>Lachnospirales</taxon>
        <taxon>Lachnospiraceae</taxon>
        <taxon>Porcincola</taxon>
    </lineage>
</organism>
<evidence type="ECO:0000256" key="1">
    <source>
        <dbReference type="SAM" id="Phobius"/>
    </source>
</evidence>
<evidence type="ECO:0000313" key="3">
    <source>
        <dbReference type="Proteomes" id="UP000481852"/>
    </source>
</evidence>
<sequence length="79" mass="8662">MRRKVIIKAVSAGIAAGFLTLVRPENQPGMGATALIAIMFYMINCRALSSLIREKHYYTATAIGDRYGLTRWADTKVGA</sequence>
<keyword evidence="3" id="KW-1185">Reference proteome</keyword>
<dbReference type="EMBL" id="VULZ01000001">
    <property type="protein sequence ID" value="MSS13451.1"/>
    <property type="molecule type" value="Genomic_DNA"/>
</dbReference>
<keyword evidence="1" id="KW-0472">Membrane</keyword>
<dbReference type="RefSeq" id="WP_154521306.1">
    <property type="nucleotide sequence ID" value="NZ_VULZ01000001.1"/>
</dbReference>
<reference evidence="2 3" key="1">
    <citation type="submission" date="2019-08" db="EMBL/GenBank/DDBJ databases">
        <title>In-depth cultivation of the pig gut microbiome towards novel bacterial diversity and tailored functional studies.</title>
        <authorList>
            <person name="Wylensek D."/>
            <person name="Hitch T.C.A."/>
            <person name="Clavel T."/>
        </authorList>
    </citation>
    <scope>NUCLEOTIDE SEQUENCE [LARGE SCALE GENOMIC DNA]</scope>
    <source>
        <strain evidence="2 3">Oil+RF-744-WCA-WT-11</strain>
    </source>
</reference>
<protein>
    <submittedName>
        <fullName evidence="2">Uncharacterized protein</fullName>
    </submittedName>
</protein>
<dbReference type="Proteomes" id="UP000481852">
    <property type="component" value="Unassembled WGS sequence"/>
</dbReference>
<keyword evidence="1" id="KW-0812">Transmembrane</keyword>
<name>A0A6L5WZI0_9FIRM</name>
<evidence type="ECO:0000313" key="2">
    <source>
        <dbReference type="EMBL" id="MSS13451.1"/>
    </source>
</evidence>
<keyword evidence="1" id="KW-1133">Transmembrane helix</keyword>
<dbReference type="AlphaFoldDB" id="A0A6L5WZI0"/>
<proteinExistence type="predicted"/>